<evidence type="ECO:0000313" key="1">
    <source>
        <dbReference type="WBParaSite" id="HPLM_0001984901-mRNA-1"/>
    </source>
</evidence>
<accession>A0A0N4X657</accession>
<sequence>LRRSLQWRPVVQKLTFPSHRGQQVELLSKEL</sequence>
<proteinExistence type="predicted"/>
<dbReference type="AlphaFoldDB" id="A0A0N4X657"/>
<organism evidence="1">
    <name type="scientific">Haemonchus placei</name>
    <name type="common">Barber's pole worm</name>
    <dbReference type="NCBI Taxonomy" id="6290"/>
    <lineage>
        <taxon>Eukaryota</taxon>
        <taxon>Metazoa</taxon>
        <taxon>Ecdysozoa</taxon>
        <taxon>Nematoda</taxon>
        <taxon>Chromadorea</taxon>
        <taxon>Rhabditida</taxon>
        <taxon>Rhabditina</taxon>
        <taxon>Rhabditomorpha</taxon>
        <taxon>Strongyloidea</taxon>
        <taxon>Trichostrongylidae</taxon>
        <taxon>Haemonchus</taxon>
    </lineage>
</organism>
<dbReference type="WBParaSite" id="HPLM_0001984901-mRNA-1">
    <property type="protein sequence ID" value="HPLM_0001984901-mRNA-1"/>
    <property type="gene ID" value="HPLM_0001984901"/>
</dbReference>
<name>A0A0N4X657_HAEPC</name>
<protein>
    <submittedName>
        <fullName evidence="1">IS4 family transposase</fullName>
    </submittedName>
</protein>
<reference evidence="1" key="1">
    <citation type="submission" date="2017-02" db="UniProtKB">
        <authorList>
            <consortium name="WormBaseParasite"/>
        </authorList>
    </citation>
    <scope>IDENTIFICATION</scope>
</reference>